<feature type="transmembrane region" description="Helical" evidence="1">
    <location>
        <begin position="27"/>
        <end position="47"/>
    </location>
</feature>
<dbReference type="InterPro" id="IPR036719">
    <property type="entry name" value="Neuro-gated_channel_TM_sf"/>
</dbReference>
<dbReference type="InterPro" id="IPR038050">
    <property type="entry name" value="Neuro_actylchol_rec"/>
</dbReference>
<evidence type="ECO:0000313" key="3">
    <source>
        <dbReference type="Proteomes" id="UP001146120"/>
    </source>
</evidence>
<keyword evidence="3" id="KW-1185">Reference proteome</keyword>
<feature type="transmembrane region" description="Helical" evidence="1">
    <location>
        <begin position="97"/>
        <end position="113"/>
    </location>
</feature>
<proteinExistence type="predicted"/>
<dbReference type="GO" id="GO:0006811">
    <property type="term" value="P:monoatomic ion transport"/>
    <property type="evidence" value="ECO:0007669"/>
    <property type="project" value="InterPro"/>
</dbReference>
<dbReference type="EMBL" id="DAKRPA010000155">
    <property type="protein sequence ID" value="DAZ96794.1"/>
    <property type="molecule type" value="Genomic_DNA"/>
</dbReference>
<keyword evidence="1" id="KW-0472">Membrane</keyword>
<reference evidence="2" key="1">
    <citation type="submission" date="2022-11" db="EMBL/GenBank/DDBJ databases">
        <authorList>
            <person name="Morgan W.R."/>
            <person name="Tartar A."/>
        </authorList>
    </citation>
    <scope>NUCLEOTIDE SEQUENCE</scope>
    <source>
        <strain evidence="2">ARSEF 373</strain>
    </source>
</reference>
<dbReference type="GO" id="GO:0016020">
    <property type="term" value="C:membrane"/>
    <property type="evidence" value="ECO:0007669"/>
    <property type="project" value="InterPro"/>
</dbReference>
<keyword evidence="1" id="KW-1133">Transmembrane helix</keyword>
<accession>A0AAV2YW26</accession>
<dbReference type="AlphaFoldDB" id="A0AAV2YW26"/>
<evidence type="ECO:0000256" key="1">
    <source>
        <dbReference type="SAM" id="Phobius"/>
    </source>
</evidence>
<evidence type="ECO:0000313" key="2">
    <source>
        <dbReference type="EMBL" id="DAZ96794.1"/>
    </source>
</evidence>
<dbReference type="SUPFAM" id="SSF90112">
    <property type="entry name" value="Neurotransmitter-gated ion-channel transmembrane pore"/>
    <property type="match status" value="1"/>
</dbReference>
<reference evidence="2" key="2">
    <citation type="journal article" date="2023" name="Microbiol Resour">
        <title>Decontamination and Annotation of the Draft Genome Sequence of the Oomycete Lagenidium giganteum ARSEF 373.</title>
        <authorList>
            <person name="Morgan W.R."/>
            <person name="Tartar A."/>
        </authorList>
    </citation>
    <scope>NUCLEOTIDE SEQUENCE</scope>
    <source>
        <strain evidence="2">ARSEF 373</strain>
    </source>
</reference>
<feature type="transmembrane region" description="Helical" evidence="1">
    <location>
        <begin position="59"/>
        <end position="77"/>
    </location>
</feature>
<protein>
    <submittedName>
        <fullName evidence="2">Uncharacterized protein</fullName>
    </submittedName>
</protein>
<comment type="caution">
    <text evidence="2">The sequence shown here is derived from an EMBL/GenBank/DDBJ whole genome shotgun (WGS) entry which is preliminary data.</text>
</comment>
<sequence>MAVTYLAFLSLAREVTGEALDVGLRLSITLTLSLTAVAYKLVVALSIPQESYFTLLDKYVWLCFMMLLLVAIENATYAHVMRWFVNDNVDGVMAREYILGGMLFGTFTFFNVSM</sequence>
<organism evidence="2 3">
    <name type="scientific">Lagenidium giganteum</name>
    <dbReference type="NCBI Taxonomy" id="4803"/>
    <lineage>
        <taxon>Eukaryota</taxon>
        <taxon>Sar</taxon>
        <taxon>Stramenopiles</taxon>
        <taxon>Oomycota</taxon>
        <taxon>Peronosporomycetes</taxon>
        <taxon>Pythiales</taxon>
        <taxon>Pythiaceae</taxon>
    </lineage>
</organism>
<keyword evidence="1" id="KW-0812">Transmembrane</keyword>
<gene>
    <name evidence="2" type="ORF">N0F65_007055</name>
</gene>
<name>A0AAV2YW26_9STRA</name>
<dbReference type="Gene3D" id="1.20.58.390">
    <property type="entry name" value="Neurotransmitter-gated ion-channel transmembrane domain"/>
    <property type="match status" value="1"/>
</dbReference>
<dbReference type="Proteomes" id="UP001146120">
    <property type="component" value="Unassembled WGS sequence"/>
</dbReference>